<protein>
    <submittedName>
        <fullName evidence="1">Uncharacterized protein</fullName>
    </submittedName>
</protein>
<proteinExistence type="predicted"/>
<accession>A0A0F9NUK2</accession>
<dbReference type="EMBL" id="LAZR01002997">
    <property type="protein sequence ID" value="KKN23175.1"/>
    <property type="molecule type" value="Genomic_DNA"/>
</dbReference>
<name>A0A0F9NUK2_9ZZZZ</name>
<reference evidence="1" key="1">
    <citation type="journal article" date="2015" name="Nature">
        <title>Complex archaea that bridge the gap between prokaryotes and eukaryotes.</title>
        <authorList>
            <person name="Spang A."/>
            <person name="Saw J.H."/>
            <person name="Jorgensen S.L."/>
            <person name="Zaremba-Niedzwiedzka K."/>
            <person name="Martijn J."/>
            <person name="Lind A.E."/>
            <person name="van Eijk R."/>
            <person name="Schleper C."/>
            <person name="Guy L."/>
            <person name="Ettema T.J."/>
        </authorList>
    </citation>
    <scope>NUCLEOTIDE SEQUENCE</scope>
</reference>
<gene>
    <name evidence="1" type="ORF">LCGC14_0907620</name>
</gene>
<sequence>MGRIYMVPFTATVTAAGGDTDLWELTAADDKPILLRGFSLGQISEVKDAEEEGLRITVKRLLATFTSGSGGVAGVPESPDSAQAAQGFASETNNATVATTSGATDILDEVGWNNRNTPFERWYPDREFCPKVKQGEGLVIRLETTLADDMTFVGNAWIEEE</sequence>
<organism evidence="1">
    <name type="scientific">marine sediment metagenome</name>
    <dbReference type="NCBI Taxonomy" id="412755"/>
    <lineage>
        <taxon>unclassified sequences</taxon>
        <taxon>metagenomes</taxon>
        <taxon>ecological metagenomes</taxon>
    </lineage>
</organism>
<dbReference type="AlphaFoldDB" id="A0A0F9NUK2"/>
<evidence type="ECO:0000313" key="1">
    <source>
        <dbReference type="EMBL" id="KKN23175.1"/>
    </source>
</evidence>
<comment type="caution">
    <text evidence="1">The sequence shown here is derived from an EMBL/GenBank/DDBJ whole genome shotgun (WGS) entry which is preliminary data.</text>
</comment>